<dbReference type="CDD" id="cd00037">
    <property type="entry name" value="CLECT"/>
    <property type="match status" value="2"/>
</dbReference>
<evidence type="ECO:0000313" key="3">
    <source>
        <dbReference type="Proteomes" id="UP000683360"/>
    </source>
</evidence>
<comment type="caution">
    <text evidence="2">The sequence shown here is derived from an EMBL/GenBank/DDBJ whole genome shotgun (WGS) entry which is preliminary data.</text>
</comment>
<accession>A0A8S3Q2I4</accession>
<feature type="domain" description="C-type lectin" evidence="1">
    <location>
        <begin position="4"/>
        <end position="116"/>
    </location>
</feature>
<dbReference type="OrthoDB" id="6162243at2759"/>
<dbReference type="InterPro" id="IPR001304">
    <property type="entry name" value="C-type_lectin-like"/>
</dbReference>
<reference evidence="2" key="1">
    <citation type="submission" date="2021-03" db="EMBL/GenBank/DDBJ databases">
        <authorList>
            <person name="Bekaert M."/>
        </authorList>
    </citation>
    <scope>NUCLEOTIDE SEQUENCE</scope>
</reference>
<dbReference type="SMART" id="SM00034">
    <property type="entry name" value="CLECT"/>
    <property type="match status" value="2"/>
</dbReference>
<dbReference type="PROSITE" id="PS50041">
    <property type="entry name" value="C_TYPE_LECTIN_2"/>
    <property type="match status" value="2"/>
</dbReference>
<organism evidence="2 3">
    <name type="scientific">Mytilus edulis</name>
    <name type="common">Blue mussel</name>
    <dbReference type="NCBI Taxonomy" id="6550"/>
    <lineage>
        <taxon>Eukaryota</taxon>
        <taxon>Metazoa</taxon>
        <taxon>Spiralia</taxon>
        <taxon>Lophotrochozoa</taxon>
        <taxon>Mollusca</taxon>
        <taxon>Bivalvia</taxon>
        <taxon>Autobranchia</taxon>
        <taxon>Pteriomorphia</taxon>
        <taxon>Mytilida</taxon>
        <taxon>Mytiloidea</taxon>
        <taxon>Mytilidae</taxon>
        <taxon>Mytilinae</taxon>
        <taxon>Mytilus</taxon>
    </lineage>
</organism>
<proteinExistence type="predicted"/>
<dbReference type="InterPro" id="IPR016187">
    <property type="entry name" value="CTDL_fold"/>
</dbReference>
<evidence type="ECO:0000313" key="2">
    <source>
        <dbReference type="EMBL" id="CAG2190186.1"/>
    </source>
</evidence>
<dbReference type="Pfam" id="PF00059">
    <property type="entry name" value="Lectin_C"/>
    <property type="match status" value="2"/>
</dbReference>
<dbReference type="AlphaFoldDB" id="A0A8S3Q2I4"/>
<dbReference type="InterPro" id="IPR050111">
    <property type="entry name" value="C-type_lectin/snaclec_domain"/>
</dbReference>
<dbReference type="SUPFAM" id="SSF56436">
    <property type="entry name" value="C-type lectin-like"/>
    <property type="match status" value="2"/>
</dbReference>
<keyword evidence="3" id="KW-1185">Reference proteome</keyword>
<dbReference type="Proteomes" id="UP000683360">
    <property type="component" value="Unassembled WGS sequence"/>
</dbReference>
<dbReference type="InterPro" id="IPR016186">
    <property type="entry name" value="C-type_lectin-like/link_sf"/>
</dbReference>
<feature type="domain" description="C-type lectin" evidence="1">
    <location>
        <begin position="123"/>
        <end position="201"/>
    </location>
</feature>
<name>A0A8S3Q2I4_MYTED</name>
<dbReference type="EMBL" id="CAJPWZ010000318">
    <property type="protein sequence ID" value="CAG2190186.1"/>
    <property type="molecule type" value="Genomic_DNA"/>
</dbReference>
<gene>
    <name evidence="2" type="ORF">MEDL_5515</name>
</gene>
<evidence type="ECO:0000259" key="1">
    <source>
        <dbReference type="PROSITE" id="PS50041"/>
    </source>
</evidence>
<protein>
    <recommendedName>
        <fullName evidence="1">C-type lectin domain-containing protein</fullName>
    </recommendedName>
</protein>
<sequence>MVGYHGDVHVLQKTVGVENWSNAELRCRALGGYLAEIYDAETNSFLKTHLKALHFGNHTVSYWIGLTDVAKLNTWEWVHGRSLPNFTDWHPTQPVDNDEHCALLLVLIGNQPDKSCHHGWLPWRRTCFMLSVGVENWSNAELRCRALGGYLAEIHDAETNSFLRNHLKALHFSNHTVSYWIGLTEAARLGTWEWSHSRSLP</sequence>
<dbReference type="Gene3D" id="3.10.100.10">
    <property type="entry name" value="Mannose-Binding Protein A, subunit A"/>
    <property type="match status" value="2"/>
</dbReference>
<dbReference type="PANTHER" id="PTHR22803">
    <property type="entry name" value="MANNOSE, PHOSPHOLIPASE, LECTIN RECEPTOR RELATED"/>
    <property type="match status" value="1"/>
</dbReference>